<name>A0A2S8G7X5_9BACT</name>
<reference evidence="3 4" key="1">
    <citation type="submission" date="2018-02" db="EMBL/GenBank/DDBJ databases">
        <title>Comparative genomes isolates from brazilian mangrove.</title>
        <authorList>
            <person name="Araujo J.E."/>
            <person name="Taketani R.G."/>
            <person name="Silva M.C.P."/>
            <person name="Loureco M.V."/>
            <person name="Andreote F.D."/>
        </authorList>
    </citation>
    <scope>NUCLEOTIDE SEQUENCE [LARGE SCALE GENOMIC DNA]</scope>
    <source>
        <strain evidence="3 4">NAP PRIS-MGV</strain>
    </source>
</reference>
<keyword evidence="1" id="KW-0472">Membrane</keyword>
<organism evidence="3 4">
    <name type="scientific">Blastopirellula marina</name>
    <dbReference type="NCBI Taxonomy" id="124"/>
    <lineage>
        <taxon>Bacteria</taxon>
        <taxon>Pseudomonadati</taxon>
        <taxon>Planctomycetota</taxon>
        <taxon>Planctomycetia</taxon>
        <taxon>Pirellulales</taxon>
        <taxon>Pirellulaceae</taxon>
        <taxon>Blastopirellula</taxon>
    </lineage>
</organism>
<dbReference type="AlphaFoldDB" id="A0A2S8G7X5"/>
<protein>
    <submittedName>
        <fullName evidence="3">Transporter</fullName>
    </submittedName>
</protein>
<dbReference type="PANTHER" id="PTHR22550:SF14">
    <property type="entry name" value="VWFA DOMAIN-CONTAINING PROTEIN"/>
    <property type="match status" value="1"/>
</dbReference>
<evidence type="ECO:0000313" key="4">
    <source>
        <dbReference type="Proteomes" id="UP000239388"/>
    </source>
</evidence>
<dbReference type="PANTHER" id="PTHR22550">
    <property type="entry name" value="SPORE GERMINATION PROTEIN"/>
    <property type="match status" value="1"/>
</dbReference>
<feature type="transmembrane region" description="Helical" evidence="1">
    <location>
        <begin position="64"/>
        <end position="82"/>
    </location>
</feature>
<sequence length="312" mass="33217">MISTLANFHFLRPYWLLLLPVAIGVWWLWRSRSEALFGWRSQIDPELLAALTHGGGRSNRMNSALLLAGWVIAVIAIAGPTWRMEPSPFAADAPPLVILLNADKSMAPPELTTTPLDRAQLKIADLAEARQGEPLGLIAYAGSAHLVLPPTQDTAAVTQMAAEISPKIMPVTGDRLDLALGVAQRSLPGDTAAASFLVITNSVADDPQQLAAAAKSLPNVKVQFLALAEPDSEEWRSIQTAARALGAAVEPLSVDDHDVRQIVRSAEAVSLASVAGEGAQWAEAGYWLLPILALLVVASFRREKPVVAGEAA</sequence>
<evidence type="ECO:0000313" key="3">
    <source>
        <dbReference type="EMBL" id="PQO40224.1"/>
    </source>
</evidence>
<keyword evidence="1" id="KW-1133">Transmembrane helix</keyword>
<accession>A0A2S8G7X5</accession>
<feature type="transmembrane region" description="Helical" evidence="1">
    <location>
        <begin position="12"/>
        <end position="29"/>
    </location>
</feature>
<dbReference type="RefSeq" id="WP_105352607.1">
    <property type="nucleotide sequence ID" value="NZ_PUIB01000009.1"/>
</dbReference>
<dbReference type="InterPro" id="IPR036465">
    <property type="entry name" value="vWFA_dom_sf"/>
</dbReference>
<dbReference type="InterPro" id="IPR050768">
    <property type="entry name" value="UPF0353/GerABKA_families"/>
</dbReference>
<comment type="caution">
    <text evidence="3">The sequence shown here is derived from an EMBL/GenBank/DDBJ whole genome shotgun (WGS) entry which is preliminary data.</text>
</comment>
<dbReference type="Proteomes" id="UP000239388">
    <property type="component" value="Unassembled WGS sequence"/>
</dbReference>
<gene>
    <name evidence="3" type="ORF">C5Y98_06375</name>
</gene>
<evidence type="ECO:0000259" key="2">
    <source>
        <dbReference type="Pfam" id="PF13519"/>
    </source>
</evidence>
<evidence type="ECO:0000256" key="1">
    <source>
        <dbReference type="SAM" id="Phobius"/>
    </source>
</evidence>
<feature type="domain" description="VWFA" evidence="2">
    <location>
        <begin position="96"/>
        <end position="194"/>
    </location>
</feature>
<dbReference type="OrthoDB" id="9807628at2"/>
<dbReference type="Gene3D" id="3.40.50.410">
    <property type="entry name" value="von Willebrand factor, type A domain"/>
    <property type="match status" value="1"/>
</dbReference>
<keyword evidence="1" id="KW-0812">Transmembrane</keyword>
<dbReference type="Pfam" id="PF13519">
    <property type="entry name" value="VWA_2"/>
    <property type="match status" value="1"/>
</dbReference>
<dbReference type="EMBL" id="PUIB01000009">
    <property type="protein sequence ID" value="PQO40224.1"/>
    <property type="molecule type" value="Genomic_DNA"/>
</dbReference>
<dbReference type="InterPro" id="IPR002035">
    <property type="entry name" value="VWF_A"/>
</dbReference>
<proteinExistence type="predicted"/>
<dbReference type="SUPFAM" id="SSF53300">
    <property type="entry name" value="vWA-like"/>
    <property type="match status" value="1"/>
</dbReference>